<dbReference type="Pfam" id="PF01590">
    <property type="entry name" value="GAF"/>
    <property type="match status" value="1"/>
</dbReference>
<dbReference type="Gene3D" id="3.40.50.2300">
    <property type="match status" value="1"/>
</dbReference>
<feature type="compositionally biased region" description="Polar residues" evidence="11">
    <location>
        <begin position="1304"/>
        <end position="1321"/>
    </location>
</feature>
<dbReference type="SMART" id="SM00065">
    <property type="entry name" value="GAF"/>
    <property type="match status" value="1"/>
</dbReference>
<dbReference type="GO" id="GO:0009881">
    <property type="term" value="F:photoreceptor activity"/>
    <property type="evidence" value="ECO:0007669"/>
    <property type="project" value="UniProtKB-KW"/>
</dbReference>
<evidence type="ECO:0000256" key="4">
    <source>
        <dbReference type="ARBA" id="ARBA00022543"/>
    </source>
</evidence>
<dbReference type="CDD" id="cd00082">
    <property type="entry name" value="HisKA"/>
    <property type="match status" value="1"/>
</dbReference>
<evidence type="ECO:0000256" key="5">
    <source>
        <dbReference type="ARBA" id="ARBA00022606"/>
    </source>
</evidence>
<dbReference type="PROSITE" id="PS50112">
    <property type="entry name" value="PAS"/>
    <property type="match status" value="1"/>
</dbReference>
<dbReference type="InterPro" id="IPR029016">
    <property type="entry name" value="GAF-like_dom_sf"/>
</dbReference>
<evidence type="ECO:0000256" key="1">
    <source>
        <dbReference type="ARBA" id="ARBA00000085"/>
    </source>
</evidence>
<dbReference type="SUPFAM" id="SSF55874">
    <property type="entry name" value="ATPase domain of HSP90 chaperone/DNA topoisomerase II/histidine kinase"/>
    <property type="match status" value="1"/>
</dbReference>
<dbReference type="Pfam" id="PF00989">
    <property type="entry name" value="PAS"/>
    <property type="match status" value="2"/>
</dbReference>
<evidence type="ECO:0000256" key="8">
    <source>
        <dbReference type="ARBA" id="ARBA00022991"/>
    </source>
</evidence>
<dbReference type="PANTHER" id="PTHR43047">
    <property type="entry name" value="TWO-COMPONENT HISTIDINE PROTEIN KINASE"/>
    <property type="match status" value="1"/>
</dbReference>
<dbReference type="GO" id="GO:0006355">
    <property type="term" value="P:regulation of DNA-templated transcription"/>
    <property type="evidence" value="ECO:0007669"/>
    <property type="project" value="InterPro"/>
</dbReference>
<accession>A0A061RZD6</accession>
<feature type="domain" description="Response regulatory" evidence="14">
    <location>
        <begin position="1488"/>
        <end position="1609"/>
    </location>
</feature>
<evidence type="ECO:0000256" key="11">
    <source>
        <dbReference type="SAM" id="MobiDB-lite"/>
    </source>
</evidence>
<dbReference type="InterPro" id="IPR001294">
    <property type="entry name" value="Phytochrome"/>
</dbReference>
<dbReference type="InterPro" id="IPR036890">
    <property type="entry name" value="HATPase_C_sf"/>
</dbReference>
<evidence type="ECO:0000256" key="10">
    <source>
        <dbReference type="PROSITE-ProRule" id="PRU00169"/>
    </source>
</evidence>
<proteinExistence type="predicted"/>
<dbReference type="InterPro" id="IPR003661">
    <property type="entry name" value="HisK_dim/P_dom"/>
</dbReference>
<reference evidence="16" key="1">
    <citation type="submission" date="2014-05" db="EMBL/GenBank/DDBJ databases">
        <title>The transcriptome of the halophilic microalga Tetraselmis sp. GSL018 isolated from the Great Salt Lake, Utah.</title>
        <authorList>
            <person name="Jinkerson R.E."/>
            <person name="D'Adamo S."/>
            <person name="Posewitz M.C."/>
        </authorList>
    </citation>
    <scope>NUCLEOTIDE SEQUENCE</scope>
    <source>
        <strain evidence="16">GSL018</strain>
    </source>
</reference>
<dbReference type="InterPro" id="IPR003594">
    <property type="entry name" value="HATPase_dom"/>
</dbReference>
<dbReference type="SUPFAM" id="SSF55781">
    <property type="entry name" value="GAF domain-like"/>
    <property type="match status" value="2"/>
</dbReference>
<dbReference type="Gene3D" id="3.30.450.270">
    <property type="match status" value="1"/>
</dbReference>
<comment type="subunit">
    <text evidence="2">Homodimer.</text>
</comment>
<dbReference type="Pfam" id="PF02518">
    <property type="entry name" value="HATPase_c"/>
    <property type="match status" value="1"/>
</dbReference>
<evidence type="ECO:0000256" key="6">
    <source>
        <dbReference type="ARBA" id="ARBA00022679"/>
    </source>
</evidence>
<feature type="region of interest" description="Disordered" evidence="11">
    <location>
        <begin position="1233"/>
        <end position="1321"/>
    </location>
</feature>
<evidence type="ECO:0000256" key="9">
    <source>
        <dbReference type="ARBA" id="ARBA00023170"/>
    </source>
</evidence>
<dbReference type="SUPFAM" id="SSF55785">
    <property type="entry name" value="PYP-like sensor domain (PAS domain)"/>
    <property type="match status" value="3"/>
</dbReference>
<feature type="compositionally biased region" description="Low complexity" evidence="11">
    <location>
        <begin position="1466"/>
        <end position="1485"/>
    </location>
</feature>
<dbReference type="SMART" id="SM00091">
    <property type="entry name" value="PAS"/>
    <property type="match status" value="2"/>
</dbReference>
<dbReference type="Gene3D" id="3.30.565.10">
    <property type="entry name" value="Histidine kinase-like ATPase, C-terminal domain"/>
    <property type="match status" value="1"/>
</dbReference>
<evidence type="ECO:0000259" key="12">
    <source>
        <dbReference type="PROSITE" id="PS50046"/>
    </source>
</evidence>
<dbReference type="SUPFAM" id="SSF52172">
    <property type="entry name" value="CheY-like"/>
    <property type="match status" value="1"/>
</dbReference>
<keyword evidence="7" id="KW-0418">Kinase</keyword>
<dbReference type="InterPro" id="IPR001789">
    <property type="entry name" value="Sig_transdc_resp-reg_receiver"/>
</dbReference>
<evidence type="ECO:0000259" key="14">
    <source>
        <dbReference type="PROSITE" id="PS50110"/>
    </source>
</evidence>
<dbReference type="InterPro" id="IPR003018">
    <property type="entry name" value="GAF"/>
</dbReference>
<keyword evidence="4" id="KW-0600">Photoreceptor protein</keyword>
<dbReference type="SMART" id="SM00388">
    <property type="entry name" value="HisKA"/>
    <property type="match status" value="1"/>
</dbReference>
<dbReference type="EC" id="2.7.13.3" evidence="3"/>
<keyword evidence="8" id="KW-0157">Chromophore</keyword>
<evidence type="ECO:0000259" key="13">
    <source>
        <dbReference type="PROSITE" id="PS50109"/>
    </source>
</evidence>
<dbReference type="SMART" id="SM00387">
    <property type="entry name" value="HATPase_c"/>
    <property type="match status" value="1"/>
</dbReference>
<dbReference type="Pfam" id="PF00360">
    <property type="entry name" value="PHY"/>
    <property type="match status" value="1"/>
</dbReference>
<protein>
    <recommendedName>
        <fullName evidence="3">histidine kinase</fullName>
        <ecNumber evidence="3">2.7.13.3</ecNumber>
    </recommendedName>
</protein>
<dbReference type="Pfam" id="PF08446">
    <property type="entry name" value="PAS_2"/>
    <property type="match status" value="1"/>
</dbReference>
<dbReference type="InterPro" id="IPR011006">
    <property type="entry name" value="CheY-like_superfamily"/>
</dbReference>
<evidence type="ECO:0000259" key="15">
    <source>
        <dbReference type="PROSITE" id="PS50112"/>
    </source>
</evidence>
<evidence type="ECO:0000313" key="16">
    <source>
        <dbReference type="EMBL" id="JAC77348.1"/>
    </source>
</evidence>
<feature type="compositionally biased region" description="Polar residues" evidence="11">
    <location>
        <begin position="1244"/>
        <end position="1255"/>
    </location>
</feature>
<keyword evidence="5" id="KW-0716">Sensory transduction</keyword>
<dbReference type="Gene3D" id="3.30.450.40">
    <property type="match status" value="1"/>
</dbReference>
<gene>
    <name evidence="16" type="primary">PHYB</name>
    <name evidence="16" type="ORF">TSPGSL018_17952</name>
</gene>
<dbReference type="GO" id="GO:0000155">
    <property type="term" value="F:phosphorelay sensor kinase activity"/>
    <property type="evidence" value="ECO:0007669"/>
    <property type="project" value="InterPro"/>
</dbReference>
<keyword evidence="9" id="KW-0675">Receptor</keyword>
<dbReference type="SMART" id="SM00448">
    <property type="entry name" value="REC"/>
    <property type="match status" value="1"/>
</dbReference>
<dbReference type="InterPro" id="IPR000014">
    <property type="entry name" value="PAS"/>
</dbReference>
<feature type="compositionally biased region" description="Basic and acidic residues" evidence="11">
    <location>
        <begin position="1271"/>
        <end position="1294"/>
    </location>
</feature>
<dbReference type="InterPro" id="IPR035965">
    <property type="entry name" value="PAS-like_dom_sf"/>
</dbReference>
<feature type="modified residue" description="4-aspartylphosphate" evidence="10">
    <location>
        <position position="1539"/>
    </location>
</feature>
<feature type="domain" description="Histidine kinase" evidence="13">
    <location>
        <begin position="995"/>
        <end position="1230"/>
    </location>
</feature>
<dbReference type="EMBL" id="GBEZ01008172">
    <property type="protein sequence ID" value="JAC77348.1"/>
    <property type="molecule type" value="Transcribed_RNA"/>
</dbReference>
<dbReference type="SUPFAM" id="SSF47384">
    <property type="entry name" value="Homodimeric domain of signal transducing histidine kinase"/>
    <property type="match status" value="1"/>
</dbReference>
<dbReference type="Gene3D" id="1.10.287.130">
    <property type="match status" value="1"/>
</dbReference>
<evidence type="ECO:0000256" key="7">
    <source>
        <dbReference type="ARBA" id="ARBA00022777"/>
    </source>
</evidence>
<comment type="catalytic activity">
    <reaction evidence="1">
        <text>ATP + protein L-histidine = ADP + protein N-phospho-L-histidine.</text>
        <dbReference type="EC" id="2.7.13.3"/>
    </reaction>
</comment>
<dbReference type="Pfam" id="PF00512">
    <property type="entry name" value="HisKA"/>
    <property type="match status" value="1"/>
</dbReference>
<dbReference type="GO" id="GO:0009584">
    <property type="term" value="P:detection of visible light"/>
    <property type="evidence" value="ECO:0007669"/>
    <property type="project" value="InterPro"/>
</dbReference>
<dbReference type="InterPro" id="IPR013767">
    <property type="entry name" value="PAS_fold"/>
</dbReference>
<dbReference type="InterPro" id="IPR036097">
    <property type="entry name" value="HisK_dim/P_sf"/>
</dbReference>
<dbReference type="PROSITE" id="PS50109">
    <property type="entry name" value="HIS_KIN"/>
    <property type="match status" value="1"/>
</dbReference>
<keyword evidence="10" id="KW-0597">Phosphoprotein</keyword>
<sequence>MSQPGGAPWAQQLQHLADVRLAQRFVEAAGGTQETSARADTYGYHEGSQLMRSNVRGNQPAGIPVKSEDLRAYGQRTIRPGQVQPFGVVLLVRPESNAPDNATCVLTVLAASANAKNVLGIEAFSLVDSDLCDPVVSPFDSLTLEALKQTFASSDPSAQAPLVGTLSRIPEPAPKKAFLIVHSTEEGFVIDIEPIFSDVTSLLQGSLQTHSLAKAAVAHLQEVASSSIQEQCQTTVDEVRRLTGYDRVMIYKFHSDCHGEVVAESLSSRVPDVMLGLHFPATDIPQANRNIFMKMRSRMIAHVGSPSVKVLQSPRLDDNIVLAGSQLRGVSGCHGQYLQNMGVHATLVLSIVTGPAMSGGYHTVEAPTGEEKPGRDGRPLPKSPLWGLLVCHHYSGPYMVNYDHRAAVEFLTKVFALQLGRSIDAEAHAAQQKVMLAQSSICDVLKMLDDPAARSPSPGATIGKTLMKGSHGRVMCELADATGCAVLLEGAWHCAGRCPTEQQLDELMAWLRGSDEAGVRLPSGGRFGTICLYREGYGKAAVIKDSAAGVLAVDIYRGAAGGGGQPGSMGAVLWMRGEMIREQTWAGDKDNSKARAHGYEMSPRASFEAMKELIRMESAPWLDCEVEGAHSIQLLLQDTLRLCEEGMTTSRILVALNQERLRNMGELSKVANELRAVIRTAAVPIFKLDTDLRIVEHNEHAEPLFCSRAGSPEGELFLDYVHDASRKHAEETLLRTIRSMTEPEPFQVSLLSKPEKRTSGDGTVKEVQGTQEVMVFVHIKRDVIGSVEELVLVCRDMTSQAALVKKFASTDQDYEELIYPSTSPMFCVDTSGCVTDWNDAMERLTGLEKHAAIGKVAVGEIFGSNGMLRCIASEGSPDAMTEMSAMMVNVLGSHCGHAELENGAIEPQQTEDVHSDNGPTSTLRFFRVNQGTQPGSSKQVEISISCRNRIGSSGEVSGVFFFVQDLTLPKALEKAIAVQMAAEAAADAKTRHIAFLCHEIRNPVNGILATVQAMDEVMETAQESEDRSEVDVGELSELIRTMMACTDQLRRTVDGILDINKLEEGKLEPNIAPFKLNNVFRTVISQIGRAAEEKGLWLKSEVDPPELADMHFLGDEGRIQQILANFCWNSVKFTSKGGITMTVEAEEGATPDRRRLFWKVIDTGKGMSQKTQASLFERYAMGKHKVGKYGGSGLGLSICRSLAELMKGHVHCVSALGKGSTFVLEVELEVDKTKCQGHRRRSGSKTPTRLQSQDTGDTRDVVSENALQARTSEEFHEDVRSSEDHGTRSREVRSHSRPQWRRLSISNQAGGSMSESLHLSQDPTSMTVLREVVQEKSVAVLVEVRRGEVVRQHWGGAAIGPEGMGQALVEANDDALRRAQLSMGGPSLAPNPRAGAPVAADTHSGLRQPAAEPAPGASKVPDATAGGRDKTTAQLLEDSASPAPADGPQRKVSAREKAAQRRAARSKGQSARPGQAPAPARPEGGMRTVLVVDDDPVNTKVLYRALSKAGLEVVIGEDGQDVIRLCINEGKRFDIVLLDENMRHMNGTTACIALRKYERDRGLPAMPVVATTGNTAAHDNLLYYGSGMNGILAKPMNMRTVVQDLDNFFRHWSKNGNTVDMIGVVARLDTSGSQQSDEYDRLSPHGGPESFEELLAFGELKIFGQLKDFALGDAFKAARQAAALKKE</sequence>
<dbReference type="InterPro" id="IPR043150">
    <property type="entry name" value="Phytochrome_PHY_sf"/>
</dbReference>
<dbReference type="InterPro" id="IPR016132">
    <property type="entry name" value="Phyto_chromo_attachment"/>
</dbReference>
<dbReference type="Gene3D" id="3.30.450.20">
    <property type="entry name" value="PAS domain"/>
    <property type="match status" value="3"/>
</dbReference>
<evidence type="ECO:0000256" key="3">
    <source>
        <dbReference type="ARBA" id="ARBA00012438"/>
    </source>
</evidence>
<dbReference type="PROSITE" id="PS50110">
    <property type="entry name" value="RESPONSE_REGULATORY"/>
    <property type="match status" value="1"/>
</dbReference>
<feature type="domain" description="PAS" evidence="15">
    <location>
        <begin position="810"/>
        <end position="862"/>
    </location>
</feature>
<dbReference type="InterPro" id="IPR005467">
    <property type="entry name" value="His_kinase_dom"/>
</dbReference>
<feature type="domain" description="Phytochrome chromophore attachment site" evidence="12">
    <location>
        <begin position="227"/>
        <end position="413"/>
    </location>
</feature>
<dbReference type="Pfam" id="PF00072">
    <property type="entry name" value="Response_reg"/>
    <property type="match status" value="1"/>
</dbReference>
<evidence type="ECO:0000256" key="2">
    <source>
        <dbReference type="ARBA" id="ARBA00011738"/>
    </source>
</evidence>
<dbReference type="CDD" id="cd00130">
    <property type="entry name" value="PAS"/>
    <property type="match status" value="1"/>
</dbReference>
<name>A0A061RZD6_9CHLO</name>
<dbReference type="CDD" id="cd17546">
    <property type="entry name" value="REC_hyHK_CKI1_RcsC-like"/>
    <property type="match status" value="1"/>
</dbReference>
<dbReference type="InterPro" id="IPR013654">
    <property type="entry name" value="PAS_2"/>
</dbReference>
<keyword evidence="6" id="KW-0808">Transferase</keyword>
<dbReference type="PRINTS" id="PR01033">
    <property type="entry name" value="PHYTOCHROME"/>
</dbReference>
<feature type="region of interest" description="Disordered" evidence="11">
    <location>
        <begin position="1382"/>
        <end position="1485"/>
    </location>
</feature>
<dbReference type="PROSITE" id="PS50046">
    <property type="entry name" value="PHYTOCHROME_2"/>
    <property type="match status" value="1"/>
</dbReference>
<dbReference type="InterPro" id="IPR013515">
    <property type="entry name" value="Phytochrome_cen-reg"/>
</dbReference>
<organism evidence="16">
    <name type="scientific">Tetraselmis sp. GSL018</name>
    <dbReference type="NCBI Taxonomy" id="582737"/>
    <lineage>
        <taxon>Eukaryota</taxon>
        <taxon>Viridiplantae</taxon>
        <taxon>Chlorophyta</taxon>
        <taxon>core chlorophytes</taxon>
        <taxon>Chlorodendrophyceae</taxon>
        <taxon>Chlorodendrales</taxon>
        <taxon>Chlorodendraceae</taxon>
        <taxon>Tetraselmis</taxon>
    </lineage>
</organism>